<sequence length="240" mass="27610">MSRSPLLLKAHPSTMSFYDLPDEIVIYILWFLDVDALLATAKTSHSLRTLSLDPILHRLRLKYAHARVAHLLPLRPPLRYLQPPLSTIHLTRTHVAARKLHWSLVRIRLSRQLSRRPKLSSLISENKIPVECCKYDRRSGEFVLGTGVAGQLVERKRRVEREQMKAGLRVWLERKARDISSRPRGEGGVGVMVWRFSRKLKLAASASAAADTRLQCGMAMREPERDRVNRLRRFWEGIAA</sequence>
<feature type="domain" description="F-box" evidence="1">
    <location>
        <begin position="14"/>
        <end position="59"/>
    </location>
</feature>
<name>A0A6A6Q0A9_9PEZI</name>
<dbReference type="Pfam" id="PF12937">
    <property type="entry name" value="F-box-like"/>
    <property type="match status" value="1"/>
</dbReference>
<gene>
    <name evidence="2" type="ORF">BDY17DRAFT_322517</name>
</gene>
<reference evidence="2" key="1">
    <citation type="journal article" date="2020" name="Stud. Mycol.">
        <title>101 Dothideomycetes genomes: a test case for predicting lifestyles and emergence of pathogens.</title>
        <authorList>
            <person name="Haridas S."/>
            <person name="Albert R."/>
            <person name="Binder M."/>
            <person name="Bloem J."/>
            <person name="Labutti K."/>
            <person name="Salamov A."/>
            <person name="Andreopoulos B."/>
            <person name="Baker S."/>
            <person name="Barry K."/>
            <person name="Bills G."/>
            <person name="Bluhm B."/>
            <person name="Cannon C."/>
            <person name="Castanera R."/>
            <person name="Culley D."/>
            <person name="Daum C."/>
            <person name="Ezra D."/>
            <person name="Gonzalez J."/>
            <person name="Henrissat B."/>
            <person name="Kuo A."/>
            <person name="Liang C."/>
            <person name="Lipzen A."/>
            <person name="Lutzoni F."/>
            <person name="Magnuson J."/>
            <person name="Mondo S."/>
            <person name="Nolan M."/>
            <person name="Ohm R."/>
            <person name="Pangilinan J."/>
            <person name="Park H.-J."/>
            <person name="Ramirez L."/>
            <person name="Alfaro M."/>
            <person name="Sun H."/>
            <person name="Tritt A."/>
            <person name="Yoshinaga Y."/>
            <person name="Zwiers L.-H."/>
            <person name="Turgeon B."/>
            <person name="Goodwin S."/>
            <person name="Spatafora J."/>
            <person name="Crous P."/>
            <person name="Grigoriev I."/>
        </authorList>
    </citation>
    <scope>NUCLEOTIDE SEQUENCE</scope>
    <source>
        <strain evidence="2">CBS 113389</strain>
    </source>
</reference>
<dbReference type="RefSeq" id="XP_033592264.1">
    <property type="nucleotide sequence ID" value="XM_033736822.1"/>
</dbReference>
<evidence type="ECO:0000313" key="2">
    <source>
        <dbReference type="EMBL" id="KAF2485695.1"/>
    </source>
</evidence>
<dbReference type="SUPFAM" id="SSF81383">
    <property type="entry name" value="F-box domain"/>
    <property type="match status" value="1"/>
</dbReference>
<dbReference type="EMBL" id="MU001633">
    <property type="protein sequence ID" value="KAF2485695.1"/>
    <property type="molecule type" value="Genomic_DNA"/>
</dbReference>
<keyword evidence="3" id="KW-1185">Reference proteome</keyword>
<accession>A0A6A6Q0A9</accession>
<dbReference type="InterPro" id="IPR036047">
    <property type="entry name" value="F-box-like_dom_sf"/>
</dbReference>
<dbReference type="OrthoDB" id="3219396at2759"/>
<dbReference type="PROSITE" id="PS50181">
    <property type="entry name" value="FBOX"/>
    <property type="match status" value="1"/>
</dbReference>
<organism evidence="2 3">
    <name type="scientific">Neohortaea acidophila</name>
    <dbReference type="NCBI Taxonomy" id="245834"/>
    <lineage>
        <taxon>Eukaryota</taxon>
        <taxon>Fungi</taxon>
        <taxon>Dikarya</taxon>
        <taxon>Ascomycota</taxon>
        <taxon>Pezizomycotina</taxon>
        <taxon>Dothideomycetes</taxon>
        <taxon>Dothideomycetidae</taxon>
        <taxon>Mycosphaerellales</taxon>
        <taxon>Teratosphaeriaceae</taxon>
        <taxon>Neohortaea</taxon>
    </lineage>
</organism>
<protein>
    <recommendedName>
        <fullName evidence="1">F-box domain-containing protein</fullName>
    </recommendedName>
</protein>
<dbReference type="InterPro" id="IPR001810">
    <property type="entry name" value="F-box_dom"/>
</dbReference>
<proteinExistence type="predicted"/>
<evidence type="ECO:0000259" key="1">
    <source>
        <dbReference type="PROSITE" id="PS50181"/>
    </source>
</evidence>
<dbReference type="AlphaFoldDB" id="A0A6A6Q0A9"/>
<dbReference type="Gene3D" id="1.20.1280.50">
    <property type="match status" value="1"/>
</dbReference>
<dbReference type="Proteomes" id="UP000799767">
    <property type="component" value="Unassembled WGS sequence"/>
</dbReference>
<dbReference type="GeneID" id="54477824"/>
<evidence type="ECO:0000313" key="3">
    <source>
        <dbReference type="Proteomes" id="UP000799767"/>
    </source>
</evidence>